<evidence type="ECO:0000259" key="13">
    <source>
        <dbReference type="PROSITE" id="PS50928"/>
    </source>
</evidence>
<evidence type="ECO:0000256" key="5">
    <source>
        <dbReference type="ARBA" id="ARBA00022692"/>
    </source>
</evidence>
<feature type="transmembrane region" description="Helical" evidence="12">
    <location>
        <begin position="292"/>
        <end position="321"/>
    </location>
</feature>
<dbReference type="Pfam" id="PF00528">
    <property type="entry name" value="BPD_transp_1"/>
    <property type="match status" value="1"/>
</dbReference>
<dbReference type="Pfam" id="PF12911">
    <property type="entry name" value="OppC_N"/>
    <property type="match status" value="1"/>
</dbReference>
<keyword evidence="7" id="KW-0653">Protein transport</keyword>
<comment type="subcellular location">
    <subcellularLocation>
        <location evidence="1">Cell inner membrane</location>
        <topology evidence="1">Multi-pass membrane protein</topology>
    </subcellularLocation>
    <subcellularLocation>
        <location evidence="12">Cell membrane</location>
        <topology evidence="12">Multi-pass membrane protein</topology>
    </subcellularLocation>
</comment>
<dbReference type="RefSeq" id="WP_283740516.1">
    <property type="nucleotide sequence ID" value="NZ_JASJEV010000005.1"/>
</dbReference>
<evidence type="ECO:0000256" key="3">
    <source>
        <dbReference type="ARBA" id="ARBA00022475"/>
    </source>
</evidence>
<protein>
    <recommendedName>
        <fullName evidence="11">Oligopeptide transport system permease protein OppC</fullName>
    </recommendedName>
</protein>
<evidence type="ECO:0000256" key="12">
    <source>
        <dbReference type="RuleBase" id="RU363032"/>
    </source>
</evidence>
<dbReference type="PANTHER" id="PTHR43386">
    <property type="entry name" value="OLIGOPEPTIDE TRANSPORT SYSTEM PERMEASE PROTEIN APPC"/>
    <property type="match status" value="1"/>
</dbReference>
<dbReference type="Proteomes" id="UP001321492">
    <property type="component" value="Unassembled WGS sequence"/>
</dbReference>
<dbReference type="EMBL" id="JASJEV010000005">
    <property type="protein sequence ID" value="MDJ1158526.1"/>
    <property type="molecule type" value="Genomic_DNA"/>
</dbReference>
<evidence type="ECO:0000256" key="4">
    <source>
        <dbReference type="ARBA" id="ARBA00022519"/>
    </source>
</evidence>
<feature type="domain" description="ABC transmembrane type-1" evidence="13">
    <location>
        <begin position="175"/>
        <end position="364"/>
    </location>
</feature>
<evidence type="ECO:0000313" key="14">
    <source>
        <dbReference type="EMBL" id="MDJ1158526.1"/>
    </source>
</evidence>
<evidence type="ECO:0000256" key="7">
    <source>
        <dbReference type="ARBA" id="ARBA00022927"/>
    </source>
</evidence>
<name>A0ABT7AGN0_9HYPH</name>
<dbReference type="InterPro" id="IPR000515">
    <property type="entry name" value="MetI-like"/>
</dbReference>
<keyword evidence="15" id="KW-1185">Reference proteome</keyword>
<keyword evidence="6" id="KW-0571">Peptide transport</keyword>
<dbReference type="CDD" id="cd06261">
    <property type="entry name" value="TM_PBP2"/>
    <property type="match status" value="1"/>
</dbReference>
<keyword evidence="3" id="KW-1003">Cell membrane</keyword>
<evidence type="ECO:0000256" key="1">
    <source>
        <dbReference type="ARBA" id="ARBA00004429"/>
    </source>
</evidence>
<comment type="caution">
    <text evidence="14">The sequence shown here is derived from an EMBL/GenBank/DDBJ whole genome shotgun (WGS) entry which is preliminary data.</text>
</comment>
<evidence type="ECO:0000256" key="11">
    <source>
        <dbReference type="ARBA" id="ARBA00072251"/>
    </source>
</evidence>
<dbReference type="InterPro" id="IPR035906">
    <property type="entry name" value="MetI-like_sf"/>
</dbReference>
<evidence type="ECO:0000256" key="2">
    <source>
        <dbReference type="ARBA" id="ARBA00022448"/>
    </source>
</evidence>
<keyword evidence="9 12" id="KW-0472">Membrane</keyword>
<feature type="transmembrane region" description="Helical" evidence="12">
    <location>
        <begin position="32"/>
        <end position="53"/>
    </location>
</feature>
<organism evidence="14 15">
    <name type="scientific">Chelatococcus albus</name>
    <dbReference type="NCBI Taxonomy" id="3047466"/>
    <lineage>
        <taxon>Bacteria</taxon>
        <taxon>Pseudomonadati</taxon>
        <taxon>Pseudomonadota</taxon>
        <taxon>Alphaproteobacteria</taxon>
        <taxon>Hyphomicrobiales</taxon>
        <taxon>Chelatococcaceae</taxon>
        <taxon>Chelatococcus</taxon>
    </lineage>
</organism>
<feature type="transmembrane region" description="Helical" evidence="12">
    <location>
        <begin position="341"/>
        <end position="364"/>
    </location>
</feature>
<gene>
    <name evidence="14" type="ORF">QNA08_09790</name>
</gene>
<proteinExistence type="inferred from homology"/>
<dbReference type="InterPro" id="IPR050366">
    <property type="entry name" value="BP-dependent_transpt_permease"/>
</dbReference>
<dbReference type="SUPFAM" id="SSF161098">
    <property type="entry name" value="MetI-like"/>
    <property type="match status" value="1"/>
</dbReference>
<dbReference type="PANTHER" id="PTHR43386:SF2">
    <property type="entry name" value="OLIGOPEPTIDE TRANSPORT SYSTEM PERMEASE PROTEIN OPPC"/>
    <property type="match status" value="1"/>
</dbReference>
<evidence type="ECO:0000256" key="9">
    <source>
        <dbReference type="ARBA" id="ARBA00023136"/>
    </source>
</evidence>
<keyword evidence="4" id="KW-0997">Cell inner membrane</keyword>
<evidence type="ECO:0000256" key="10">
    <source>
        <dbReference type="ARBA" id="ARBA00024202"/>
    </source>
</evidence>
<comment type="similarity">
    <text evidence="10">Belongs to the binding-protein-dependent transport system permease family. OppBC subfamily.</text>
</comment>
<reference evidence="14 15" key="1">
    <citation type="submission" date="2023-05" db="EMBL/GenBank/DDBJ databases">
        <title>Chelatococcus sp. nov., a moderately thermophilic bacterium isolated from hot spring microbial mat.</title>
        <authorList>
            <person name="Hu C.-J."/>
            <person name="Li W.-J."/>
        </authorList>
    </citation>
    <scope>NUCLEOTIDE SEQUENCE [LARGE SCALE GENOMIC DNA]</scope>
    <source>
        <strain evidence="14 15">SYSU G07232</strain>
    </source>
</reference>
<sequence length="376" mass="41247">MTDASLTSQGGTAARGRSLSTLALQRLKRNRAAVASLIGLALIAIFCFLGPFLSSHPNDRVYQSYVAVPPSLEPYPAAATLERTMQRALERARVDMGDFSASGTTFRVTLTSPRPIDPRVTRYIDRVDEFDDARVVETLEEGRRLVVEGTVQRQWFLMGTDMSGRDLMTRIMVGGRISLIVGLLATLVSLLIGVAWGAIAGYAGGRIDNVMMRFVDVLYSLPFVFFVILLVVYFGRNFVLIFVAIGAVEWLDMARIVRGQTLALKRREFVEAAQALGVGTGGILRRHIVPNLLGPVVVFMTLMVPKIILLESFLSFLGLGVQAPLTSWGVLISEGANNIQSAPYLIVFPSIFFVSTLFALNFIGDGLRDALDPRDR</sequence>
<keyword evidence="2 12" id="KW-0813">Transport</keyword>
<dbReference type="PROSITE" id="PS50928">
    <property type="entry name" value="ABC_TM1"/>
    <property type="match status" value="1"/>
</dbReference>
<dbReference type="InterPro" id="IPR025966">
    <property type="entry name" value="OppC_N"/>
</dbReference>
<keyword evidence="5 12" id="KW-0812">Transmembrane</keyword>
<evidence type="ECO:0000256" key="8">
    <source>
        <dbReference type="ARBA" id="ARBA00022989"/>
    </source>
</evidence>
<keyword evidence="8 12" id="KW-1133">Transmembrane helix</keyword>
<accession>A0ABT7AGN0</accession>
<feature type="transmembrane region" description="Helical" evidence="12">
    <location>
        <begin position="177"/>
        <end position="202"/>
    </location>
</feature>
<evidence type="ECO:0000313" key="15">
    <source>
        <dbReference type="Proteomes" id="UP001321492"/>
    </source>
</evidence>
<evidence type="ECO:0000256" key="6">
    <source>
        <dbReference type="ARBA" id="ARBA00022856"/>
    </source>
</evidence>
<dbReference type="Gene3D" id="1.10.3720.10">
    <property type="entry name" value="MetI-like"/>
    <property type="match status" value="1"/>
</dbReference>